<dbReference type="Gene3D" id="6.10.250.790">
    <property type="match status" value="1"/>
</dbReference>
<dbReference type="InterPro" id="IPR036192">
    <property type="entry name" value="Cell_div_ZapA-like_sf"/>
</dbReference>
<name>A0A9D9EFC6_9BACT</name>
<reference evidence="1" key="2">
    <citation type="journal article" date="2021" name="PeerJ">
        <title>Extensive microbial diversity within the chicken gut microbiome revealed by metagenomics and culture.</title>
        <authorList>
            <person name="Gilroy R."/>
            <person name="Ravi A."/>
            <person name="Getino M."/>
            <person name="Pursley I."/>
            <person name="Horton D.L."/>
            <person name="Alikhan N.F."/>
            <person name="Baker D."/>
            <person name="Gharbi K."/>
            <person name="Hall N."/>
            <person name="Watson M."/>
            <person name="Adriaenssens E.M."/>
            <person name="Foster-Nyarko E."/>
            <person name="Jarju S."/>
            <person name="Secka A."/>
            <person name="Antonio M."/>
            <person name="Oren A."/>
            <person name="Chaudhuri R.R."/>
            <person name="La Ragione R."/>
            <person name="Hildebrand F."/>
            <person name="Pallen M.J."/>
        </authorList>
    </citation>
    <scope>NUCLEOTIDE SEQUENCE</scope>
    <source>
        <strain evidence="1">D5-748</strain>
    </source>
</reference>
<keyword evidence="1" id="KW-0131">Cell cycle</keyword>
<dbReference type="SUPFAM" id="SSF102829">
    <property type="entry name" value="Cell division protein ZapA-like"/>
    <property type="match status" value="1"/>
</dbReference>
<gene>
    <name evidence="1" type="ORF">IAC23_06500</name>
</gene>
<comment type="caution">
    <text evidence="1">The sequence shown here is derived from an EMBL/GenBank/DDBJ whole genome shotgun (WGS) entry which is preliminary data.</text>
</comment>
<organism evidence="1 2">
    <name type="scientific">Candidatus Cryptobacteroides merdavium</name>
    <dbReference type="NCBI Taxonomy" id="2840769"/>
    <lineage>
        <taxon>Bacteria</taxon>
        <taxon>Pseudomonadati</taxon>
        <taxon>Bacteroidota</taxon>
        <taxon>Bacteroidia</taxon>
        <taxon>Bacteroidales</taxon>
        <taxon>Candidatus Cryptobacteroides</taxon>
    </lineage>
</organism>
<evidence type="ECO:0000313" key="1">
    <source>
        <dbReference type="EMBL" id="MBO8445325.1"/>
    </source>
</evidence>
<reference evidence="1" key="1">
    <citation type="submission" date="2020-10" db="EMBL/GenBank/DDBJ databases">
        <authorList>
            <person name="Gilroy R."/>
        </authorList>
    </citation>
    <scope>NUCLEOTIDE SEQUENCE</scope>
    <source>
        <strain evidence="1">D5-748</strain>
    </source>
</reference>
<dbReference type="Pfam" id="PF05164">
    <property type="entry name" value="ZapA"/>
    <property type="match status" value="1"/>
</dbReference>
<accession>A0A9D9EFC6</accession>
<dbReference type="InterPro" id="IPR053712">
    <property type="entry name" value="Bac_CellDiv_Activator"/>
</dbReference>
<dbReference type="AlphaFoldDB" id="A0A9D9EFC6"/>
<sequence>MERSITIKVAGYVFSLTAASPEHEEVLRKAAGIVNEKMEKLQEKNITGKSPQELLMLAALTISTGYVMQTKTVERMNREIESLHKEIEGYLDNIDKYSR</sequence>
<proteinExistence type="predicted"/>
<dbReference type="GO" id="GO:0051301">
    <property type="term" value="P:cell division"/>
    <property type="evidence" value="ECO:0007669"/>
    <property type="project" value="UniProtKB-KW"/>
</dbReference>
<evidence type="ECO:0000313" key="2">
    <source>
        <dbReference type="Proteomes" id="UP000823619"/>
    </source>
</evidence>
<dbReference type="InterPro" id="IPR007838">
    <property type="entry name" value="Cell_div_ZapA-like"/>
</dbReference>
<dbReference type="Proteomes" id="UP000823619">
    <property type="component" value="Unassembled WGS sequence"/>
</dbReference>
<protein>
    <submittedName>
        <fullName evidence="1">Cell division protein ZapA</fullName>
    </submittedName>
</protein>
<dbReference type="EMBL" id="JADIMO010000084">
    <property type="protein sequence ID" value="MBO8445325.1"/>
    <property type="molecule type" value="Genomic_DNA"/>
</dbReference>
<keyword evidence="1" id="KW-0132">Cell division</keyword>